<keyword evidence="2 6" id="KW-0812">Transmembrane</keyword>
<feature type="compositionally biased region" description="Polar residues" evidence="5">
    <location>
        <begin position="379"/>
        <end position="392"/>
    </location>
</feature>
<dbReference type="GO" id="GO:0005886">
    <property type="term" value="C:plasma membrane"/>
    <property type="evidence" value="ECO:0007669"/>
    <property type="project" value="TreeGrafter"/>
</dbReference>
<gene>
    <name evidence="7" type="ORF">GBAR_LOCUS12752</name>
</gene>
<feature type="transmembrane region" description="Helical" evidence="6">
    <location>
        <begin position="121"/>
        <end position="140"/>
    </location>
</feature>
<evidence type="ECO:0000256" key="4">
    <source>
        <dbReference type="ARBA" id="ARBA00023136"/>
    </source>
</evidence>
<dbReference type="EMBL" id="CASHTH010001904">
    <property type="protein sequence ID" value="CAI8021525.1"/>
    <property type="molecule type" value="Genomic_DNA"/>
</dbReference>
<evidence type="ECO:0000313" key="8">
    <source>
        <dbReference type="Proteomes" id="UP001174909"/>
    </source>
</evidence>
<feature type="transmembrane region" description="Helical" evidence="6">
    <location>
        <begin position="298"/>
        <end position="326"/>
    </location>
</feature>
<feature type="transmembrane region" description="Helical" evidence="6">
    <location>
        <begin position="169"/>
        <end position="189"/>
    </location>
</feature>
<dbReference type="GO" id="GO:0004930">
    <property type="term" value="F:G protein-coupled receptor activity"/>
    <property type="evidence" value="ECO:0007669"/>
    <property type="project" value="TreeGrafter"/>
</dbReference>
<dbReference type="Gene3D" id="1.20.1070.10">
    <property type="entry name" value="Rhodopsin 7-helix transmembrane proteins"/>
    <property type="match status" value="1"/>
</dbReference>
<name>A0AA35S163_GEOBA</name>
<evidence type="ECO:0000256" key="1">
    <source>
        <dbReference type="ARBA" id="ARBA00004141"/>
    </source>
</evidence>
<organism evidence="7 8">
    <name type="scientific">Geodia barretti</name>
    <name type="common">Barrett's horny sponge</name>
    <dbReference type="NCBI Taxonomy" id="519541"/>
    <lineage>
        <taxon>Eukaryota</taxon>
        <taxon>Metazoa</taxon>
        <taxon>Porifera</taxon>
        <taxon>Demospongiae</taxon>
        <taxon>Heteroscleromorpha</taxon>
        <taxon>Tetractinellida</taxon>
        <taxon>Astrophorina</taxon>
        <taxon>Geodiidae</taxon>
        <taxon>Geodia</taxon>
    </lineage>
</organism>
<feature type="transmembrane region" description="Helical" evidence="6">
    <location>
        <begin position="338"/>
        <end position="362"/>
    </location>
</feature>
<protein>
    <submittedName>
        <fullName evidence="7">Uncharacterized protein</fullName>
    </submittedName>
</protein>
<keyword evidence="4 6" id="KW-0472">Membrane</keyword>
<feature type="transmembrane region" description="Helical" evidence="6">
    <location>
        <begin position="236"/>
        <end position="261"/>
    </location>
</feature>
<keyword evidence="3 6" id="KW-1133">Transmembrane helix</keyword>
<feature type="transmembrane region" description="Helical" evidence="6">
    <location>
        <begin position="77"/>
        <end position="101"/>
    </location>
</feature>
<evidence type="ECO:0000256" key="6">
    <source>
        <dbReference type="SAM" id="Phobius"/>
    </source>
</evidence>
<feature type="transmembrane region" description="Helical" evidence="6">
    <location>
        <begin position="42"/>
        <end position="65"/>
    </location>
</feature>
<dbReference type="PANTHER" id="PTHR23112:SF0">
    <property type="entry name" value="TRANSMEMBRANE PROTEIN 116"/>
    <property type="match status" value="1"/>
</dbReference>
<comment type="caution">
    <text evidence="7">The sequence shown here is derived from an EMBL/GenBank/DDBJ whole genome shotgun (WGS) entry which is preliminary data.</text>
</comment>
<dbReference type="Proteomes" id="UP001174909">
    <property type="component" value="Unassembled WGS sequence"/>
</dbReference>
<evidence type="ECO:0000256" key="2">
    <source>
        <dbReference type="ARBA" id="ARBA00022692"/>
    </source>
</evidence>
<dbReference type="PANTHER" id="PTHR23112">
    <property type="entry name" value="G PROTEIN-COUPLED RECEPTOR 157-RELATED"/>
    <property type="match status" value="1"/>
</dbReference>
<comment type="subcellular location">
    <subcellularLocation>
        <location evidence="1">Membrane</location>
        <topology evidence="1">Multi-pass membrane protein</topology>
    </subcellularLocation>
</comment>
<evidence type="ECO:0000256" key="5">
    <source>
        <dbReference type="SAM" id="MobiDB-lite"/>
    </source>
</evidence>
<dbReference type="SUPFAM" id="SSF81321">
    <property type="entry name" value="Family A G protein-coupled receptor-like"/>
    <property type="match status" value="1"/>
</dbReference>
<reference evidence="7" key="1">
    <citation type="submission" date="2023-03" db="EMBL/GenBank/DDBJ databases">
        <authorList>
            <person name="Steffen K."/>
            <person name="Cardenas P."/>
        </authorList>
    </citation>
    <scope>NUCLEOTIDE SEQUENCE</scope>
</reference>
<accession>A0AA35S163</accession>
<keyword evidence="8" id="KW-1185">Reference proteome</keyword>
<dbReference type="GO" id="GO:0007189">
    <property type="term" value="P:adenylate cyclase-activating G protein-coupled receptor signaling pathway"/>
    <property type="evidence" value="ECO:0007669"/>
    <property type="project" value="TreeGrafter"/>
</dbReference>
<sequence length="426" mass="47941">MKRNRCKWTVNTMEHVNNSSDCSEELDCNMNDTQKGEFDTVVILRLFTAGLSILGAFSIVGSAICKKTACNPKVHPIFVLSIVDVMLSLLWMSGSVLWLTGGAAKQNSSRVGCFAISLTTISLQCVAMNVTLIYALLAYFSIKQRDFSSVYVMQWRPVSVHIWHPVRSFIAYSTAWLLPMTLIVIPFGVLSQKYQLVRKANMCSCWCLPFYGNVLPRPPIGYHIGSGGQYLDQLHYFITSYSVLLAANYLVVFSCMVVIYYKVFHRIKNMILQQEQSPLFQAAQAMIIEHQKDARNRVFLFFCIYIITGTITFVSGIANICIVIHPGNPSSSLSMKRAYIFLVLEALTVPIQGFLNALAYGWTRGDFRSVMSLRHHSSQADSSHGVQDSSQAENEKEEEVTEVEIYGEEWQEVNLHRKGSLSVLVS</sequence>
<dbReference type="AlphaFoldDB" id="A0AA35S163"/>
<evidence type="ECO:0000256" key="3">
    <source>
        <dbReference type="ARBA" id="ARBA00022989"/>
    </source>
</evidence>
<feature type="region of interest" description="Disordered" evidence="5">
    <location>
        <begin position="378"/>
        <end position="401"/>
    </location>
</feature>
<evidence type="ECO:0000313" key="7">
    <source>
        <dbReference type="EMBL" id="CAI8021525.1"/>
    </source>
</evidence>
<proteinExistence type="predicted"/>